<proteinExistence type="predicted"/>
<sequence length="334" mass="36844">MEDIPVTGLDELDKHLDDLVQDSTIPLNAKLIDDVELQLTESNTPPLVIRFLPRLTTVLKQYPSDPTVLANLASKLLRPVSFTQILSLASPESLIQALEAPSPSANLLAMTVLHKATASPSLLSDMPDLLAAFVRRWLASPFVEVGQLGGKVLADLLEADRNGKLWRLLFTHGEPIYTLLVDLCVGRHPDTHDDAHQLSLAQARLLRVLPRIASLNLSAVASAEPPSTSTSNGHRPGGLLQFAALRMVDKSDRLLHLNLVDFFKGLVVVMRTEAAEAFTVETIRPLLVEAMAEDELLREELVKLPEEMVEEEVEGMRAWLQNLVPGQVWEVPLR</sequence>
<organism evidence="2 3">
    <name type="scientific">Schizothecium vesticola</name>
    <dbReference type="NCBI Taxonomy" id="314040"/>
    <lineage>
        <taxon>Eukaryota</taxon>
        <taxon>Fungi</taxon>
        <taxon>Dikarya</taxon>
        <taxon>Ascomycota</taxon>
        <taxon>Pezizomycotina</taxon>
        <taxon>Sordariomycetes</taxon>
        <taxon>Sordariomycetidae</taxon>
        <taxon>Sordariales</taxon>
        <taxon>Schizotheciaceae</taxon>
        <taxon>Schizothecium</taxon>
    </lineage>
</organism>
<evidence type="ECO:0000259" key="1">
    <source>
        <dbReference type="Pfam" id="PF18795"/>
    </source>
</evidence>
<dbReference type="InterPro" id="IPR041335">
    <property type="entry name" value="HSM3_N"/>
</dbReference>
<dbReference type="AlphaFoldDB" id="A0AA40K657"/>
<feature type="domain" description="DNA mismatch repair protein HSM3 N-terminal" evidence="1">
    <location>
        <begin position="26"/>
        <end position="119"/>
    </location>
</feature>
<evidence type="ECO:0000313" key="2">
    <source>
        <dbReference type="EMBL" id="KAK0746882.1"/>
    </source>
</evidence>
<dbReference type="Pfam" id="PF18795">
    <property type="entry name" value="HSM3_N"/>
    <property type="match status" value="1"/>
</dbReference>
<gene>
    <name evidence="2" type="ORF">B0T18DRAFT_324106</name>
</gene>
<comment type="caution">
    <text evidence="2">The sequence shown here is derived from an EMBL/GenBank/DDBJ whole genome shotgun (WGS) entry which is preliminary data.</text>
</comment>
<reference evidence="2" key="1">
    <citation type="submission" date="2023-06" db="EMBL/GenBank/DDBJ databases">
        <title>Genome-scale phylogeny and comparative genomics of the fungal order Sordariales.</title>
        <authorList>
            <consortium name="Lawrence Berkeley National Laboratory"/>
            <person name="Hensen N."/>
            <person name="Bonometti L."/>
            <person name="Westerberg I."/>
            <person name="Brannstrom I.O."/>
            <person name="Guillou S."/>
            <person name="Cros-Aarteil S."/>
            <person name="Calhoun S."/>
            <person name="Haridas S."/>
            <person name="Kuo A."/>
            <person name="Mondo S."/>
            <person name="Pangilinan J."/>
            <person name="Riley R."/>
            <person name="LaButti K."/>
            <person name="Andreopoulos B."/>
            <person name="Lipzen A."/>
            <person name="Chen C."/>
            <person name="Yanf M."/>
            <person name="Daum C."/>
            <person name="Ng V."/>
            <person name="Clum A."/>
            <person name="Steindorff A."/>
            <person name="Ohm R."/>
            <person name="Martin F."/>
            <person name="Silar P."/>
            <person name="Natvig D."/>
            <person name="Lalanne C."/>
            <person name="Gautier V."/>
            <person name="Ament-velasquez S.L."/>
            <person name="Kruys A."/>
            <person name="Hutchinson M.I."/>
            <person name="Powell A.J."/>
            <person name="Barry K."/>
            <person name="Miller A.N."/>
            <person name="Grigoriev I.V."/>
            <person name="Debuchy R."/>
            <person name="Gladieux P."/>
            <person name="Thoren M.H."/>
            <person name="Johannesson H."/>
        </authorList>
    </citation>
    <scope>NUCLEOTIDE SEQUENCE</scope>
    <source>
        <strain evidence="2">SMH3187-1</strain>
    </source>
</reference>
<dbReference type="Proteomes" id="UP001172155">
    <property type="component" value="Unassembled WGS sequence"/>
</dbReference>
<accession>A0AA40K657</accession>
<name>A0AA40K657_9PEZI</name>
<keyword evidence="3" id="KW-1185">Reference proteome</keyword>
<evidence type="ECO:0000313" key="3">
    <source>
        <dbReference type="Proteomes" id="UP001172155"/>
    </source>
</evidence>
<protein>
    <recommendedName>
        <fullName evidence="1">DNA mismatch repair protein HSM3 N-terminal domain-containing protein</fullName>
    </recommendedName>
</protein>
<dbReference type="EMBL" id="JAUKUD010000004">
    <property type="protein sequence ID" value="KAK0746882.1"/>
    <property type="molecule type" value="Genomic_DNA"/>
</dbReference>
<dbReference type="Gene3D" id="1.25.10.50">
    <property type="match status" value="1"/>
</dbReference>